<name>A0ABS8VDK0_DATST</name>
<gene>
    <name evidence="2" type="ORF">HAX54_033369</name>
</gene>
<sequence length="137" mass="15029">MANREEEEVAFQGDNQGNEPQKKSKSRRNDKSQGRDPSVAPVKDVDEDIVAAEYLTDFLSESTKAKEVTRQQVAAKVNREKGTEASLLPIGVVMAKATATDHRNSARTMRSGIRESTTEMDVICAVTPLICTETTQS</sequence>
<evidence type="ECO:0000256" key="1">
    <source>
        <dbReference type="SAM" id="MobiDB-lite"/>
    </source>
</evidence>
<organism evidence="2 3">
    <name type="scientific">Datura stramonium</name>
    <name type="common">Jimsonweed</name>
    <name type="synonym">Common thornapple</name>
    <dbReference type="NCBI Taxonomy" id="4076"/>
    <lineage>
        <taxon>Eukaryota</taxon>
        <taxon>Viridiplantae</taxon>
        <taxon>Streptophyta</taxon>
        <taxon>Embryophyta</taxon>
        <taxon>Tracheophyta</taxon>
        <taxon>Spermatophyta</taxon>
        <taxon>Magnoliopsida</taxon>
        <taxon>eudicotyledons</taxon>
        <taxon>Gunneridae</taxon>
        <taxon>Pentapetalae</taxon>
        <taxon>asterids</taxon>
        <taxon>lamiids</taxon>
        <taxon>Solanales</taxon>
        <taxon>Solanaceae</taxon>
        <taxon>Solanoideae</taxon>
        <taxon>Datureae</taxon>
        <taxon>Datura</taxon>
    </lineage>
</organism>
<comment type="caution">
    <text evidence="2">The sequence shown here is derived from an EMBL/GenBank/DDBJ whole genome shotgun (WGS) entry which is preliminary data.</text>
</comment>
<proteinExistence type="predicted"/>
<accession>A0ABS8VDK0</accession>
<feature type="region of interest" description="Disordered" evidence="1">
    <location>
        <begin position="1"/>
        <end position="44"/>
    </location>
</feature>
<evidence type="ECO:0000313" key="2">
    <source>
        <dbReference type="EMBL" id="MCD9644856.1"/>
    </source>
</evidence>
<protein>
    <submittedName>
        <fullName evidence="2">Uncharacterized protein</fullName>
    </submittedName>
</protein>
<keyword evidence="3" id="KW-1185">Reference proteome</keyword>
<dbReference type="Proteomes" id="UP000823775">
    <property type="component" value="Unassembled WGS sequence"/>
</dbReference>
<reference evidence="2 3" key="1">
    <citation type="journal article" date="2021" name="BMC Genomics">
        <title>Datura genome reveals duplications of psychoactive alkaloid biosynthetic genes and high mutation rate following tissue culture.</title>
        <authorList>
            <person name="Rajewski A."/>
            <person name="Carter-House D."/>
            <person name="Stajich J."/>
            <person name="Litt A."/>
        </authorList>
    </citation>
    <scope>NUCLEOTIDE SEQUENCE [LARGE SCALE GENOMIC DNA]</scope>
    <source>
        <strain evidence="2">AR-01</strain>
    </source>
</reference>
<dbReference type="EMBL" id="JACEIK010004265">
    <property type="protein sequence ID" value="MCD9644856.1"/>
    <property type="molecule type" value="Genomic_DNA"/>
</dbReference>
<evidence type="ECO:0000313" key="3">
    <source>
        <dbReference type="Proteomes" id="UP000823775"/>
    </source>
</evidence>